<dbReference type="InterPro" id="IPR006103">
    <property type="entry name" value="Glyco_hydro_2_cat"/>
</dbReference>
<evidence type="ECO:0000256" key="2">
    <source>
        <dbReference type="ARBA" id="ARBA00022801"/>
    </source>
</evidence>
<dbReference type="InterPro" id="IPR006102">
    <property type="entry name" value="Ig-like_GH2"/>
</dbReference>
<evidence type="ECO:0000259" key="7">
    <source>
        <dbReference type="Pfam" id="PF16355"/>
    </source>
</evidence>
<keyword evidence="2" id="KW-0378">Hydrolase</keyword>
<dbReference type="InterPro" id="IPR036156">
    <property type="entry name" value="Beta-gal/glucu_dom_sf"/>
</dbReference>
<dbReference type="AlphaFoldDB" id="W0FNU3"/>
<comment type="similarity">
    <text evidence="1">Belongs to the glycosyl hydrolase 2 family.</text>
</comment>
<keyword evidence="3" id="KW-0326">Glycosidase</keyword>
<protein>
    <submittedName>
        <fullName evidence="9">Beta-galactosidase Bga2B</fullName>
    </submittedName>
</protein>
<evidence type="ECO:0000259" key="5">
    <source>
        <dbReference type="Pfam" id="PF02836"/>
    </source>
</evidence>
<dbReference type="Gene3D" id="2.60.120.260">
    <property type="entry name" value="Galactose-binding domain-like"/>
    <property type="match status" value="1"/>
</dbReference>
<feature type="domain" description="Glycosyl hydrolases family 2 sugar binding" evidence="6">
    <location>
        <begin position="56"/>
        <end position="152"/>
    </location>
</feature>
<dbReference type="InterPro" id="IPR017853">
    <property type="entry name" value="GH"/>
</dbReference>
<dbReference type="InterPro" id="IPR040605">
    <property type="entry name" value="Glyco_hydro2_dom5"/>
</dbReference>
<dbReference type="EMBL" id="KC246801">
    <property type="protein sequence ID" value="AHF24670.1"/>
    <property type="molecule type" value="Genomic_DNA"/>
</dbReference>
<dbReference type="GO" id="GO:0004553">
    <property type="term" value="F:hydrolase activity, hydrolyzing O-glycosyl compounds"/>
    <property type="evidence" value="ECO:0007669"/>
    <property type="project" value="InterPro"/>
</dbReference>
<evidence type="ECO:0000259" key="8">
    <source>
        <dbReference type="Pfam" id="PF18565"/>
    </source>
</evidence>
<dbReference type="SUPFAM" id="SSF49373">
    <property type="entry name" value="Invasin/intimin cell-adhesion fragments"/>
    <property type="match status" value="1"/>
</dbReference>
<dbReference type="InterPro" id="IPR008979">
    <property type="entry name" value="Galactose-bd-like_sf"/>
</dbReference>
<feature type="domain" description="Glycoside hydrolase family 2" evidence="8">
    <location>
        <begin position="724"/>
        <end position="825"/>
    </location>
</feature>
<feature type="domain" description="Glycoside hydrolase family 2 catalytic" evidence="5">
    <location>
        <begin position="293"/>
        <end position="441"/>
    </location>
</feature>
<sequence>MKINREWYFGLGQLDPSDLAYGKKQDRTVDLPHDYMIESDVYPEAPSGGSSGYYNAGVAHYTREIDIPGDWAEDRVFLRVDGAMMNATVEVNGDKAALQHYGYAPFEADITRFVYPGEKNRVTVTLNPSMQPNHRWYSGAGLFRGVELVHTPGLHIAFGGLSGYTRKIEYRADGTPETAYLQVSAEIRNEYAENRLAEVAFDLIREDTGETVKISKTLTRVEAMSLGTAYMTLTVDDPLLWSAETPELYRLQASVRDAGTFKTRIVPGGRPSVDTESVLFGIRTVEADVKHGLRINGKTVKLRGGCLHHDNGPIGAVSVYDAEARKIRKMKESGFNAIRTTHNPPSSALIEACDRLGMYVFDEVFDAWSMGKQPGDYNQYFETDWGKDLRAFVKRDRCHPCVVIWSTGNEITERGGLGAGYTRATRLAEAFRALDPSRPVSNGICSFWNGLDDHVRAEQAKKQEGGLSGTEQNADAGEKDLLWEQYTEGFTNGLDIVGYNYMESKYAQDHEMYPERVILGSENFPKEIGVHWPMIEKTPWIIGDFTWTAWDYLGEAGIGKATFYEPGDPRIGNPWGAGSPFPWRTANDADFDITGMIRPQGEYRRIVWGSTETALFSYDPAVIGKVETLSNWGFPGVWPRWNWAGQEGKPVDIAVFSSAEEVELFINGASLGRRKAGEALIQGIPLTFLFRAEYQPGTVEAVSYTGGKEISRRQLRTTGRPAALRLTAEQGSLKADGESLCYVHAEVTDAEGLVVPDAEILLTAGAEGAARLLGFGSGNPVTSENYTKGRFTTWQGRALAVLRAGCGEGEVRLTVCAEGIGRAEIAVPVVRPV</sequence>
<dbReference type="InterPro" id="IPR013783">
    <property type="entry name" value="Ig-like_fold"/>
</dbReference>
<dbReference type="PANTHER" id="PTHR42732:SF1">
    <property type="entry name" value="BETA-MANNOSIDASE"/>
    <property type="match status" value="1"/>
</dbReference>
<dbReference type="SUPFAM" id="SSF49303">
    <property type="entry name" value="beta-Galactosidase/glucuronidase domain"/>
    <property type="match status" value="1"/>
</dbReference>
<feature type="domain" description="DUF4982" evidence="7">
    <location>
        <begin position="648"/>
        <end position="710"/>
    </location>
</feature>
<reference evidence="9" key="1">
    <citation type="journal article" date="2013" name="PLoS ONE">
        <title>Metagenomic insights into the carbohydrate-active enzymes carried by the microorganisms adhering to solid digesta in the rumen of cows.</title>
        <authorList>
            <person name="Wang L."/>
            <person name="Hatem A."/>
            <person name="Catalyurek U.V."/>
            <person name="Morrison M."/>
            <person name="Yu Z."/>
        </authorList>
    </citation>
    <scope>NUCLEOTIDE SEQUENCE</scope>
</reference>
<dbReference type="Gene3D" id="2.60.40.10">
    <property type="entry name" value="Immunoglobulins"/>
    <property type="match status" value="3"/>
</dbReference>
<dbReference type="InterPro" id="IPR051913">
    <property type="entry name" value="GH2_Domain-Containing"/>
</dbReference>
<dbReference type="SUPFAM" id="SSF51445">
    <property type="entry name" value="(Trans)glycosidases"/>
    <property type="match status" value="1"/>
</dbReference>
<dbReference type="Pfam" id="PF00703">
    <property type="entry name" value="Glyco_hydro_2"/>
    <property type="match status" value="1"/>
</dbReference>
<evidence type="ECO:0000313" key="9">
    <source>
        <dbReference type="EMBL" id="AHF24670.1"/>
    </source>
</evidence>
<name>W0FNU3_9BACT</name>
<evidence type="ECO:0000256" key="1">
    <source>
        <dbReference type="ARBA" id="ARBA00007401"/>
    </source>
</evidence>
<dbReference type="InterPro" id="IPR006101">
    <property type="entry name" value="Glyco_hydro_2"/>
</dbReference>
<dbReference type="InterPro" id="IPR006104">
    <property type="entry name" value="Glyco_hydro_2_N"/>
</dbReference>
<dbReference type="PANTHER" id="PTHR42732">
    <property type="entry name" value="BETA-GALACTOSIDASE"/>
    <property type="match status" value="1"/>
</dbReference>
<dbReference type="Gene3D" id="3.20.20.80">
    <property type="entry name" value="Glycosidases"/>
    <property type="match status" value="1"/>
</dbReference>
<dbReference type="Pfam" id="PF18565">
    <property type="entry name" value="Glyco_hydro2_C5"/>
    <property type="match status" value="1"/>
</dbReference>
<organism evidence="9">
    <name type="scientific">uncultured bacterium Contig13</name>
    <dbReference type="NCBI Taxonomy" id="1393410"/>
    <lineage>
        <taxon>Bacteria</taxon>
        <taxon>environmental samples</taxon>
    </lineage>
</organism>
<dbReference type="GO" id="GO:0005975">
    <property type="term" value="P:carbohydrate metabolic process"/>
    <property type="evidence" value="ECO:0007669"/>
    <property type="project" value="InterPro"/>
</dbReference>
<dbReference type="SUPFAM" id="SSF49785">
    <property type="entry name" value="Galactose-binding domain-like"/>
    <property type="match status" value="1"/>
</dbReference>
<dbReference type="Pfam" id="PF02836">
    <property type="entry name" value="Glyco_hydro_2_C"/>
    <property type="match status" value="1"/>
</dbReference>
<dbReference type="Pfam" id="PF02837">
    <property type="entry name" value="Glyco_hydro_2_N"/>
    <property type="match status" value="1"/>
</dbReference>
<evidence type="ECO:0000256" key="3">
    <source>
        <dbReference type="ARBA" id="ARBA00023295"/>
    </source>
</evidence>
<evidence type="ECO:0000259" key="6">
    <source>
        <dbReference type="Pfam" id="PF02837"/>
    </source>
</evidence>
<accession>W0FNU3</accession>
<dbReference type="Pfam" id="PF16355">
    <property type="entry name" value="DUF4982"/>
    <property type="match status" value="1"/>
</dbReference>
<proteinExistence type="inferred from homology"/>
<feature type="domain" description="Glycoside hydrolase family 2 immunoglobulin-like beta-sandwich" evidence="4">
    <location>
        <begin position="169"/>
        <end position="261"/>
    </location>
</feature>
<dbReference type="InterPro" id="IPR008964">
    <property type="entry name" value="Invasin/intimin_cell_adhesion"/>
</dbReference>
<dbReference type="PRINTS" id="PR00132">
    <property type="entry name" value="GLHYDRLASE2"/>
</dbReference>
<dbReference type="InterPro" id="IPR032311">
    <property type="entry name" value="DUF4982"/>
</dbReference>
<evidence type="ECO:0000259" key="4">
    <source>
        <dbReference type="Pfam" id="PF00703"/>
    </source>
</evidence>